<dbReference type="OrthoDB" id="5819582at2759"/>
<keyword evidence="1" id="KW-1133">Transmembrane helix</keyword>
<accession>A0A0D2B713</accession>
<dbReference type="AlphaFoldDB" id="A0A0D2B713"/>
<reference evidence="3 4" key="1">
    <citation type="submission" date="2015-01" db="EMBL/GenBank/DDBJ databases">
        <title>The Genome Sequence of Exophiala spinifera CBS89968.</title>
        <authorList>
            <consortium name="The Broad Institute Genomics Platform"/>
            <person name="Cuomo C."/>
            <person name="de Hoog S."/>
            <person name="Gorbushina A."/>
            <person name="Stielow B."/>
            <person name="Teixiera M."/>
            <person name="Abouelleil A."/>
            <person name="Chapman S.B."/>
            <person name="Priest M."/>
            <person name="Young S.K."/>
            <person name="Wortman J."/>
            <person name="Nusbaum C."/>
            <person name="Birren B."/>
        </authorList>
    </citation>
    <scope>NUCLEOTIDE SEQUENCE [LARGE SCALE GENOMIC DNA]</scope>
    <source>
        <strain evidence="3 4">CBS 89968</strain>
    </source>
</reference>
<dbReference type="EMBL" id="KN847496">
    <property type="protein sequence ID" value="KIW14723.1"/>
    <property type="molecule type" value="Genomic_DNA"/>
</dbReference>
<dbReference type="RefSeq" id="XP_016234939.1">
    <property type="nucleotide sequence ID" value="XM_016381837.1"/>
</dbReference>
<dbReference type="GO" id="GO:0016747">
    <property type="term" value="F:acyltransferase activity, transferring groups other than amino-acyl groups"/>
    <property type="evidence" value="ECO:0007669"/>
    <property type="project" value="InterPro"/>
</dbReference>
<dbReference type="Proteomes" id="UP000053328">
    <property type="component" value="Unassembled WGS sequence"/>
</dbReference>
<dbReference type="VEuPathDB" id="FungiDB:PV08_07507"/>
<keyword evidence="1" id="KW-0472">Membrane</keyword>
<name>A0A0D2B713_9EURO</name>
<feature type="transmembrane region" description="Helical" evidence="1">
    <location>
        <begin position="442"/>
        <end position="462"/>
    </location>
</feature>
<keyword evidence="1" id="KW-0812">Transmembrane</keyword>
<organism evidence="3 4">
    <name type="scientific">Exophiala spinifera</name>
    <dbReference type="NCBI Taxonomy" id="91928"/>
    <lineage>
        <taxon>Eukaryota</taxon>
        <taxon>Fungi</taxon>
        <taxon>Dikarya</taxon>
        <taxon>Ascomycota</taxon>
        <taxon>Pezizomycotina</taxon>
        <taxon>Eurotiomycetes</taxon>
        <taxon>Chaetothyriomycetidae</taxon>
        <taxon>Chaetothyriales</taxon>
        <taxon>Herpotrichiellaceae</taxon>
        <taxon>Exophiala</taxon>
    </lineage>
</organism>
<dbReference type="Pfam" id="PF01757">
    <property type="entry name" value="Acyl_transf_3"/>
    <property type="match status" value="1"/>
</dbReference>
<gene>
    <name evidence="3" type="ORF">PV08_07507</name>
</gene>
<proteinExistence type="predicted"/>
<dbReference type="PANTHER" id="PTHR23028">
    <property type="entry name" value="ACETYLTRANSFERASE"/>
    <property type="match status" value="1"/>
</dbReference>
<feature type="transmembrane region" description="Helical" evidence="1">
    <location>
        <begin position="49"/>
        <end position="71"/>
    </location>
</feature>
<feature type="domain" description="Acyltransferase 3" evidence="2">
    <location>
        <begin position="6"/>
        <end position="433"/>
    </location>
</feature>
<evidence type="ECO:0000256" key="1">
    <source>
        <dbReference type="SAM" id="Phobius"/>
    </source>
</evidence>
<dbReference type="PANTHER" id="PTHR23028:SF134">
    <property type="entry name" value="PUTATIVE (AFU_ORTHOLOGUE AFUA_4G08520)-RELATED"/>
    <property type="match status" value="1"/>
</dbReference>
<dbReference type="InterPro" id="IPR002656">
    <property type="entry name" value="Acyl_transf_3_dom"/>
</dbReference>
<dbReference type="STRING" id="91928.A0A0D2B713"/>
<evidence type="ECO:0000313" key="3">
    <source>
        <dbReference type="EMBL" id="KIW14723.1"/>
    </source>
</evidence>
<dbReference type="InterPro" id="IPR050879">
    <property type="entry name" value="Acyltransferase_3"/>
</dbReference>
<evidence type="ECO:0000259" key="2">
    <source>
        <dbReference type="Pfam" id="PF01757"/>
    </source>
</evidence>
<evidence type="ECO:0000313" key="4">
    <source>
        <dbReference type="Proteomes" id="UP000053328"/>
    </source>
</evidence>
<protein>
    <recommendedName>
        <fullName evidence="2">Acyltransferase 3 domain-containing protein</fullName>
    </recommendedName>
</protein>
<sequence length="489" mass="55085">MKSHISSLDGLRGIACLLVFNFHWAYDNGYGYRTYGMASTVNLWWELPWVTWTYAGKSMVYVFFVISGYVLSYKPLTQIHQNRGTVATACYSTLASSAFRRGIRLFLPTMVDTVITALLLRTPIVLPSIYTFLSTKNNRSYLDIWMGPKRPEDSFWQEIRTALLTCWGYVDSSIVPWNEREIDVRKYDDVHWTIPVEFKCSMLLFTLLLSTTHIRTGYRLAIHCLACLYTFTNNRPALFCFFAGMVLAEIDIVGKASDTEVSPSTSHLLGPMDLESAGGEDVDLEKEYMRWTSSLPVPRSKAATTTAWLTTFIFGIYLNIASMKPDAEPSAGYSVVVSRIVASLCGNSDPVEATRCLGAILVTWTVANTTDTVIGSVFASPLAQWLGRISFGIYLTHLDVIRILGLSLMPFLYRVCAGVDRLPQPEMWEEGGGLSNWQIFKIVILGWLVCLPFVLICGHLFWCHVDQRVVNFSRYVEAKLRMPKATRAG</sequence>
<dbReference type="HOGENOM" id="CLU_005679_13_0_1"/>
<keyword evidence="4" id="KW-1185">Reference proteome</keyword>
<dbReference type="GeneID" id="27334590"/>